<evidence type="ECO:0000256" key="1">
    <source>
        <dbReference type="SAM" id="SignalP"/>
    </source>
</evidence>
<evidence type="ECO:0000313" key="3">
    <source>
        <dbReference type="Proteomes" id="UP001529085"/>
    </source>
</evidence>
<feature type="chain" id="PRO_5046193537" evidence="1">
    <location>
        <begin position="18"/>
        <end position="341"/>
    </location>
</feature>
<organism evidence="2 3">
    <name type="scientific">Winogradskyella marincola</name>
    <dbReference type="NCBI Taxonomy" id="3037795"/>
    <lineage>
        <taxon>Bacteria</taxon>
        <taxon>Pseudomonadati</taxon>
        <taxon>Bacteroidota</taxon>
        <taxon>Flavobacteriia</taxon>
        <taxon>Flavobacteriales</taxon>
        <taxon>Flavobacteriaceae</taxon>
        <taxon>Winogradskyella</taxon>
    </lineage>
</organism>
<comment type="caution">
    <text evidence="2">The sequence shown here is derived from an EMBL/GenBank/DDBJ whole genome shotgun (WGS) entry which is preliminary data.</text>
</comment>
<dbReference type="Pfam" id="PF13715">
    <property type="entry name" value="CarbopepD_reg_2"/>
    <property type="match status" value="1"/>
</dbReference>
<proteinExistence type="predicted"/>
<dbReference type="Proteomes" id="UP001529085">
    <property type="component" value="Unassembled WGS sequence"/>
</dbReference>
<dbReference type="InterPro" id="IPR008969">
    <property type="entry name" value="CarboxyPept-like_regulatory"/>
</dbReference>
<protein>
    <submittedName>
        <fullName evidence="2">Carboxypeptidase-like regulatory domain-containing protein</fullName>
    </submittedName>
</protein>
<keyword evidence="3" id="KW-1185">Reference proteome</keyword>
<reference evidence="2 3" key="1">
    <citation type="submission" date="2023-03" db="EMBL/GenBank/DDBJ databases">
        <title>Strain YYF002 represents a novel species in the genus Winogradskyella isolated from seawater.</title>
        <authorList>
            <person name="Fu Z.-Y."/>
        </authorList>
    </citation>
    <scope>NUCLEOTIDE SEQUENCE [LARGE SCALE GENOMIC DNA]</scope>
    <source>
        <strain evidence="2 3">YYF002</strain>
    </source>
</reference>
<keyword evidence="1" id="KW-0732">Signal</keyword>
<dbReference type="RefSeq" id="WP_278005527.1">
    <property type="nucleotide sequence ID" value="NZ_JARSBN010000004.1"/>
</dbReference>
<name>A0ABT6G211_9FLAO</name>
<sequence length="341" mass="39654">MISRLLFFLLFPTLCFSQTLTGIILDASTNKPLETVAVYFDNTTIGSTTDEEGRFSISYSDAIQSPLVISYLGYEKVIIEDYRTKSDITIKLKPTDVSLDEVLIDFDDGLTRRQKLKLFRKEFLGSSKYGKSCKILNEKDIFLRYDKRRKTLFASADVPIIIKNKALQYEVSFDMIDFEAIYRYVNLKELDFALDRVAYSGTSYYKNLDKSDKRKTKRSREKVYKGSVQHFMRALFHKNLKEEGYEIYHKGFKVDEYKYFNIKEKDKTGLKEVSLKEKVSILYDKKDQSDINVFVDRFLLDAYGNYSAIRGVYFNGAMGSQRMGDTLPLDYGLNTKKETQN</sequence>
<dbReference type="EMBL" id="JARSBN010000004">
    <property type="protein sequence ID" value="MDG4716082.1"/>
    <property type="molecule type" value="Genomic_DNA"/>
</dbReference>
<dbReference type="SUPFAM" id="SSF49464">
    <property type="entry name" value="Carboxypeptidase regulatory domain-like"/>
    <property type="match status" value="1"/>
</dbReference>
<dbReference type="Gene3D" id="2.60.40.1120">
    <property type="entry name" value="Carboxypeptidase-like, regulatory domain"/>
    <property type="match status" value="1"/>
</dbReference>
<feature type="signal peptide" evidence="1">
    <location>
        <begin position="1"/>
        <end position="17"/>
    </location>
</feature>
<accession>A0ABT6G211</accession>
<evidence type="ECO:0000313" key="2">
    <source>
        <dbReference type="EMBL" id="MDG4716082.1"/>
    </source>
</evidence>
<gene>
    <name evidence="2" type="ORF">P7122_09380</name>
</gene>